<evidence type="ECO:0000313" key="2">
    <source>
        <dbReference type="EMBL" id="ANE40590.1"/>
    </source>
</evidence>
<dbReference type="EMBL" id="CP011393">
    <property type="protein sequence ID" value="ANE40590.1"/>
    <property type="molecule type" value="Genomic_DNA"/>
</dbReference>
<evidence type="ECO:0000256" key="1">
    <source>
        <dbReference type="SAM" id="Phobius"/>
    </source>
</evidence>
<keyword evidence="1" id="KW-0472">Membrane</keyword>
<organism evidence="2 5">
    <name type="scientific">Fervidobacterium pennivorans</name>
    <dbReference type="NCBI Taxonomy" id="93466"/>
    <lineage>
        <taxon>Bacteria</taxon>
        <taxon>Thermotogati</taxon>
        <taxon>Thermotogota</taxon>
        <taxon>Thermotogae</taxon>
        <taxon>Thermotogales</taxon>
        <taxon>Fervidobacteriaceae</taxon>
        <taxon>Fervidobacterium</taxon>
    </lineage>
</organism>
<keyword evidence="1" id="KW-0812">Transmembrane</keyword>
<gene>
    <name evidence="4" type="ORF">ENT72_07255</name>
    <name evidence="3" type="ORF">ENU12_01850</name>
    <name evidence="2" type="ORF">JM64_00025</name>
</gene>
<dbReference type="PATRIC" id="fig|93466.3.peg.5"/>
<reference evidence="3" key="2">
    <citation type="journal article" date="2020" name="mSystems">
        <title>Genome- and Community-Level Interaction Insights into Carbon Utilization and Element Cycling Functions of Hydrothermarchaeota in Hydrothermal Sediment.</title>
        <authorList>
            <person name="Zhou Z."/>
            <person name="Liu Y."/>
            <person name="Xu W."/>
            <person name="Pan J."/>
            <person name="Luo Z.H."/>
            <person name="Li M."/>
        </authorList>
    </citation>
    <scope>NUCLEOTIDE SEQUENCE [LARGE SCALE GENOMIC DNA]</scope>
    <source>
        <strain evidence="4">SpSt-604</strain>
        <strain evidence="3">SpSt-640</strain>
    </source>
</reference>
<evidence type="ECO:0000313" key="5">
    <source>
        <dbReference type="Proteomes" id="UP000077096"/>
    </source>
</evidence>
<name>A0A172T0Q3_FERPE</name>
<dbReference type="KEGG" id="fng:JM64_00025"/>
<evidence type="ECO:0000313" key="3">
    <source>
        <dbReference type="EMBL" id="HGQ76673.1"/>
    </source>
</evidence>
<accession>A0A172T0Q3</accession>
<proteinExistence type="predicted"/>
<evidence type="ECO:0000313" key="4">
    <source>
        <dbReference type="EMBL" id="HGU42692.1"/>
    </source>
</evidence>
<reference evidence="2 5" key="1">
    <citation type="submission" date="2014-08" db="EMBL/GenBank/DDBJ databases">
        <title>Fervidobacterium pennivorans DYC genome.</title>
        <authorList>
            <person name="Wushke S."/>
        </authorList>
    </citation>
    <scope>NUCLEOTIDE SEQUENCE [LARGE SCALE GENOMIC DNA]</scope>
    <source>
        <strain evidence="2 5">DYC</strain>
    </source>
</reference>
<dbReference type="EMBL" id="DSZT01000234">
    <property type="protein sequence ID" value="HGU42692.1"/>
    <property type="molecule type" value="Genomic_DNA"/>
</dbReference>
<feature type="transmembrane region" description="Helical" evidence="1">
    <location>
        <begin position="12"/>
        <end position="35"/>
    </location>
</feature>
<dbReference type="OrthoDB" id="42731at2"/>
<sequence>MENRAPTFRIHLLLATVFILTINTLLMGETLFFGVSPFDTTYKLSTRYDFSFWKFKTKFKVDVELAQKQGFIKITPKFADVFEYFEFINDPYRVTYSDLNIDIPFTTFANPAKKGWYATWVNTGYFSNGYIHKNDYFSILSDVSRTNLTFKMYGLDIFFENSPNGITLGAGNKTYLFIGEKTGLGVLLSDNSFIVYTLVFYENGSLSSKFGFTLKADNLEINLINDEIDGQKTIAGKITLKVGDLYVVGRLQGKEVRLDFEFPIW</sequence>
<protein>
    <submittedName>
        <fullName evidence="2">Uncharacterized protein</fullName>
    </submittedName>
</protein>
<dbReference type="AlphaFoldDB" id="A0A172T0Q3"/>
<keyword evidence="1" id="KW-1133">Transmembrane helix</keyword>
<dbReference type="EMBL" id="DTBH01000043">
    <property type="protein sequence ID" value="HGQ76673.1"/>
    <property type="molecule type" value="Genomic_DNA"/>
</dbReference>
<dbReference type="Proteomes" id="UP000077096">
    <property type="component" value="Chromosome"/>
</dbReference>